<comment type="caution">
    <text evidence="3">The sequence shown here is derived from an EMBL/GenBank/DDBJ whole genome shotgun (WGS) entry which is preliminary data.</text>
</comment>
<dbReference type="AlphaFoldDB" id="A0A162IE87"/>
<dbReference type="CDD" id="cd00083">
    <property type="entry name" value="bHLH_SF"/>
    <property type="match status" value="1"/>
</dbReference>
<feature type="region of interest" description="Disordered" evidence="1">
    <location>
        <begin position="27"/>
        <end position="46"/>
    </location>
</feature>
<reference evidence="3 4" key="1">
    <citation type="journal article" date="2016" name="Genome Biol. Evol.">
        <title>Divergent and convergent evolution of fungal pathogenicity.</title>
        <authorList>
            <person name="Shang Y."/>
            <person name="Xiao G."/>
            <person name="Zheng P."/>
            <person name="Cen K."/>
            <person name="Zhan S."/>
            <person name="Wang C."/>
        </authorList>
    </citation>
    <scope>NUCLEOTIDE SEQUENCE [LARGE SCALE GENOMIC DNA]</scope>
    <source>
        <strain evidence="3 4">RCEF 2490</strain>
    </source>
</reference>
<name>A0A162IE87_9HYPO</name>
<dbReference type="Pfam" id="PF00010">
    <property type="entry name" value="HLH"/>
    <property type="match status" value="1"/>
</dbReference>
<dbReference type="PROSITE" id="PS50888">
    <property type="entry name" value="BHLH"/>
    <property type="match status" value="1"/>
</dbReference>
<dbReference type="EMBL" id="AZGY01000034">
    <property type="protein sequence ID" value="KZZ87812.1"/>
    <property type="molecule type" value="Genomic_DNA"/>
</dbReference>
<evidence type="ECO:0000313" key="4">
    <source>
        <dbReference type="Proteomes" id="UP000078544"/>
    </source>
</evidence>
<dbReference type="InterPro" id="IPR011598">
    <property type="entry name" value="bHLH_dom"/>
</dbReference>
<proteinExistence type="predicted"/>
<evidence type="ECO:0000313" key="3">
    <source>
        <dbReference type="EMBL" id="KZZ87812.1"/>
    </source>
</evidence>
<protein>
    <submittedName>
        <fullName evidence="3">Helix-loop-helix DNA-binding protein</fullName>
    </submittedName>
</protein>
<keyword evidence="3" id="KW-0238">DNA-binding</keyword>
<evidence type="ECO:0000256" key="1">
    <source>
        <dbReference type="SAM" id="MobiDB-lite"/>
    </source>
</evidence>
<organism evidence="3 4">
    <name type="scientific">Moelleriella libera RCEF 2490</name>
    <dbReference type="NCBI Taxonomy" id="1081109"/>
    <lineage>
        <taxon>Eukaryota</taxon>
        <taxon>Fungi</taxon>
        <taxon>Dikarya</taxon>
        <taxon>Ascomycota</taxon>
        <taxon>Pezizomycotina</taxon>
        <taxon>Sordariomycetes</taxon>
        <taxon>Hypocreomycetidae</taxon>
        <taxon>Hypocreales</taxon>
        <taxon>Clavicipitaceae</taxon>
        <taxon>Moelleriella</taxon>
    </lineage>
</organism>
<dbReference type="SUPFAM" id="SSF47459">
    <property type="entry name" value="HLH, helix-loop-helix DNA-binding domain"/>
    <property type="match status" value="1"/>
</dbReference>
<feature type="domain" description="BHLH" evidence="2">
    <location>
        <begin position="53"/>
        <end position="107"/>
    </location>
</feature>
<dbReference type="InterPro" id="IPR036638">
    <property type="entry name" value="HLH_DNA-bd_sf"/>
</dbReference>
<dbReference type="Proteomes" id="UP000078544">
    <property type="component" value="Unassembled WGS sequence"/>
</dbReference>
<keyword evidence="4" id="KW-1185">Reference proteome</keyword>
<dbReference type="Gene3D" id="4.10.280.10">
    <property type="entry name" value="Helix-loop-helix DNA-binding domain"/>
    <property type="match status" value="1"/>
</dbReference>
<dbReference type="GO" id="GO:0046983">
    <property type="term" value="F:protein dimerization activity"/>
    <property type="evidence" value="ECO:0007669"/>
    <property type="project" value="InterPro"/>
</dbReference>
<evidence type="ECO:0000259" key="2">
    <source>
        <dbReference type="PROSITE" id="PS50888"/>
    </source>
</evidence>
<dbReference type="STRING" id="1081109.A0A162IE87"/>
<dbReference type="OrthoDB" id="8964853at2759"/>
<gene>
    <name evidence="3" type="ORF">AAL_08315</name>
</gene>
<accession>A0A162IE87</accession>
<dbReference type="GO" id="GO:0003677">
    <property type="term" value="F:DNA binding"/>
    <property type="evidence" value="ECO:0007669"/>
    <property type="project" value="UniProtKB-KW"/>
</dbReference>
<dbReference type="SMART" id="SM00353">
    <property type="entry name" value="HLH"/>
    <property type="match status" value="1"/>
</dbReference>
<sequence length="329" mass="36125">MVPPTCSMENRTPRISESALLYAMDETTASTEDEQQPMAQESSKKRIRNWTADERALHSVIEKSRRDAFKSALTCLAQEVPTLHGQDPQRLSKHTILEHGTSQIRSLRASSLEALAALRSLVAERDDLIDEVNVWRRNAMIEPCVPPSGNEIPPSLLKVESESDSPLNDDTQSLAEVQEDAVGPRGLTGFLEDPSYSPEYHAVTSTVPRDARLSFDGMRDLGNVASYGQGSWVQGPSAPPSRAELSQPNVMALQCPAESGENFVAVAPFEGNGQAFRPPVADGLSMDHFGDMPSSWIPHHETSLQTLPHHETLLQTHPYHISPSYGHTC</sequence>